<sequence>MAERITFPELDASAFQHPQDREATENLRRIVGFERVVAKFIELRYERLLYLFNVGSAVRVGENQYPRLHAMLREACAILDVPQPALYVTHNPIANAFTFGHNKPYVMIFSGLLDFLTDAEVFAAIGHEVGHIKCGHVLYNTMAALIRDVIAILGQLTLGVGRLIGASIEAGLMEWRRRSELSADRAALLVTQEPRVVLSLLAKLAGGSSRLLDELNVDAFVAQARAYHEAGEGDNLDNFYRVLAEFNQGSHPFTVERARLLDEWARSEEYAAILRGDYARAIKQVKIKVNPL</sequence>
<proteinExistence type="inferred from homology"/>
<feature type="domain" description="Peptidase M48" evidence="11">
    <location>
        <begin position="64"/>
        <end position="264"/>
    </location>
</feature>
<evidence type="ECO:0000256" key="4">
    <source>
        <dbReference type="ARBA" id="ARBA00022723"/>
    </source>
</evidence>
<comment type="caution">
    <text evidence="13">The sequence shown here is derived from an EMBL/GenBank/DDBJ whole genome shotgun (WGS) entry which is preliminary data.</text>
</comment>
<keyword evidence="1" id="KW-1003">Cell membrane</keyword>
<dbReference type="EMBL" id="PGTM01000086">
    <property type="protein sequence ID" value="PJF36018.1"/>
    <property type="molecule type" value="Genomic_DNA"/>
</dbReference>
<comment type="similarity">
    <text evidence="10">Belongs to the peptidase M48 family.</text>
</comment>
<dbReference type="GO" id="GO:0004222">
    <property type="term" value="F:metalloendopeptidase activity"/>
    <property type="evidence" value="ECO:0007669"/>
    <property type="project" value="InterPro"/>
</dbReference>
<dbReference type="Proteomes" id="UP000228947">
    <property type="component" value="Unassembled WGS sequence"/>
</dbReference>
<dbReference type="Pfam" id="PF01435">
    <property type="entry name" value="Peptidase_M48"/>
    <property type="match status" value="1"/>
</dbReference>
<evidence type="ECO:0000256" key="10">
    <source>
        <dbReference type="RuleBase" id="RU003983"/>
    </source>
</evidence>
<reference evidence="14 15" key="1">
    <citation type="submission" date="2017-11" db="EMBL/GenBank/DDBJ databases">
        <title>Evolution of Phototrophy in the Chloroflexi Phylum Driven by Horizontal Gene Transfer.</title>
        <authorList>
            <person name="Ward L.M."/>
            <person name="Hemp J."/>
            <person name="Shih P.M."/>
            <person name="Mcglynn S.E."/>
            <person name="Fischer W."/>
        </authorList>
    </citation>
    <scope>NUCLEOTIDE SEQUENCE [LARGE SCALE GENOMIC DNA]</scope>
    <source>
        <strain evidence="13">CP1_1M</strain>
        <strain evidence="12">JP3_13</strain>
    </source>
</reference>
<evidence type="ECO:0000313" key="14">
    <source>
        <dbReference type="Proteomes" id="UP000228947"/>
    </source>
</evidence>
<evidence type="ECO:0000256" key="9">
    <source>
        <dbReference type="ARBA" id="ARBA00023136"/>
    </source>
</evidence>
<organism evidence="13 14">
    <name type="scientific">Candidatus Thermofonsia Clade 1 bacterium</name>
    <dbReference type="NCBI Taxonomy" id="2364210"/>
    <lineage>
        <taxon>Bacteria</taxon>
        <taxon>Bacillati</taxon>
        <taxon>Chloroflexota</taxon>
        <taxon>Candidatus Thermofontia</taxon>
        <taxon>Candidatus Thermofonsia Clade 1</taxon>
    </lineage>
</organism>
<evidence type="ECO:0000256" key="7">
    <source>
        <dbReference type="ARBA" id="ARBA00022989"/>
    </source>
</evidence>
<dbReference type="AlphaFoldDB" id="A0A2M8Q091"/>
<keyword evidence="7" id="KW-1133">Transmembrane helix</keyword>
<evidence type="ECO:0000256" key="2">
    <source>
        <dbReference type="ARBA" id="ARBA00022670"/>
    </source>
</evidence>
<dbReference type="Proteomes" id="UP000229681">
    <property type="component" value="Unassembled WGS sequence"/>
</dbReference>
<dbReference type="PANTHER" id="PTHR43221">
    <property type="entry name" value="PROTEASE HTPX"/>
    <property type="match status" value="1"/>
</dbReference>
<evidence type="ECO:0000256" key="8">
    <source>
        <dbReference type="ARBA" id="ARBA00023049"/>
    </source>
</evidence>
<dbReference type="CDD" id="cd07325">
    <property type="entry name" value="M48_Ste24p_like"/>
    <property type="match status" value="1"/>
</dbReference>
<dbReference type="EMBL" id="PGTL01000003">
    <property type="protein sequence ID" value="PJF43198.1"/>
    <property type="molecule type" value="Genomic_DNA"/>
</dbReference>
<protein>
    <submittedName>
        <fullName evidence="13">Peptidase M48</fullName>
    </submittedName>
</protein>
<accession>A0A2M8PEQ8</accession>
<keyword evidence="3" id="KW-0812">Transmembrane</keyword>
<gene>
    <name evidence="12" type="ORF">CUN49_07545</name>
    <name evidence="13" type="ORF">CUN50_01270</name>
</gene>
<accession>A0A2M8Q091</accession>
<dbReference type="Gene3D" id="3.30.2010.10">
    <property type="entry name" value="Metalloproteases ('zincins'), catalytic domain"/>
    <property type="match status" value="1"/>
</dbReference>
<evidence type="ECO:0000313" key="12">
    <source>
        <dbReference type="EMBL" id="PJF36018.1"/>
    </source>
</evidence>
<comment type="cofactor">
    <cofactor evidence="10">
        <name>Zn(2+)</name>
        <dbReference type="ChEBI" id="CHEBI:29105"/>
    </cofactor>
    <text evidence="10">Binds 1 zinc ion per subunit.</text>
</comment>
<keyword evidence="2 10" id="KW-0645">Protease</keyword>
<dbReference type="PANTHER" id="PTHR43221:SF3">
    <property type="entry name" value="SLL1280 PROTEIN"/>
    <property type="match status" value="1"/>
</dbReference>
<evidence type="ECO:0000256" key="3">
    <source>
        <dbReference type="ARBA" id="ARBA00022692"/>
    </source>
</evidence>
<keyword evidence="8 10" id="KW-0482">Metalloprotease</keyword>
<evidence type="ECO:0000256" key="1">
    <source>
        <dbReference type="ARBA" id="ARBA00022475"/>
    </source>
</evidence>
<keyword evidence="5 10" id="KW-0378">Hydrolase</keyword>
<dbReference type="GO" id="GO:0046872">
    <property type="term" value="F:metal ion binding"/>
    <property type="evidence" value="ECO:0007669"/>
    <property type="project" value="UniProtKB-KW"/>
</dbReference>
<keyword evidence="4" id="KW-0479">Metal-binding</keyword>
<evidence type="ECO:0000313" key="15">
    <source>
        <dbReference type="Proteomes" id="UP000229681"/>
    </source>
</evidence>
<keyword evidence="6 10" id="KW-0862">Zinc</keyword>
<keyword evidence="9" id="KW-0472">Membrane</keyword>
<evidence type="ECO:0000256" key="6">
    <source>
        <dbReference type="ARBA" id="ARBA00022833"/>
    </source>
</evidence>
<evidence type="ECO:0000313" key="13">
    <source>
        <dbReference type="EMBL" id="PJF43198.1"/>
    </source>
</evidence>
<dbReference type="InterPro" id="IPR050083">
    <property type="entry name" value="HtpX_protease"/>
</dbReference>
<name>A0A2M8Q091_9CHLR</name>
<evidence type="ECO:0000256" key="5">
    <source>
        <dbReference type="ARBA" id="ARBA00022801"/>
    </source>
</evidence>
<dbReference type="InterPro" id="IPR001915">
    <property type="entry name" value="Peptidase_M48"/>
</dbReference>
<dbReference type="GO" id="GO:0006508">
    <property type="term" value="P:proteolysis"/>
    <property type="evidence" value="ECO:0007669"/>
    <property type="project" value="UniProtKB-KW"/>
</dbReference>
<evidence type="ECO:0000259" key="11">
    <source>
        <dbReference type="Pfam" id="PF01435"/>
    </source>
</evidence>